<evidence type="ECO:0000313" key="9">
    <source>
        <dbReference type="EMBL" id="TCC08658.1"/>
    </source>
</evidence>
<dbReference type="GO" id="GO:0005975">
    <property type="term" value="P:carbohydrate metabolic process"/>
    <property type="evidence" value="ECO:0007669"/>
    <property type="project" value="InterPro"/>
</dbReference>
<gene>
    <name evidence="9" type="ORF">E0H45_22655</name>
</gene>
<dbReference type="InterPro" id="IPR035396">
    <property type="entry name" value="Bac_rhamnosid6H"/>
</dbReference>
<dbReference type="AlphaFoldDB" id="A0A4R0HF13"/>
<feature type="compositionally biased region" description="Low complexity" evidence="4">
    <location>
        <begin position="23"/>
        <end position="33"/>
    </location>
</feature>
<reference evidence="9 10" key="1">
    <citation type="submission" date="2019-02" db="EMBL/GenBank/DDBJ databases">
        <title>Kribbella capetownensis sp. nov. and Kribbella speibonae sp. nov., isolated from soil.</title>
        <authorList>
            <person name="Curtis S.M."/>
            <person name="Norton I."/>
            <person name="Everest G.J."/>
            <person name="Meyers P.R."/>
        </authorList>
    </citation>
    <scope>NUCLEOTIDE SEQUENCE [LARGE SCALE GENOMIC DNA]</scope>
    <source>
        <strain evidence="9 10">KCTC 29219</strain>
    </source>
</reference>
<protein>
    <recommendedName>
        <fullName evidence="2">alpha-L-rhamnosidase</fullName>
        <ecNumber evidence="2">3.2.1.40</ecNumber>
    </recommendedName>
</protein>
<feature type="domain" description="Alpha-L-rhamnosidase six-hairpin glycosidase" evidence="7">
    <location>
        <begin position="485"/>
        <end position="809"/>
    </location>
</feature>
<dbReference type="EC" id="3.2.1.40" evidence="2"/>
<feature type="compositionally biased region" description="Pro residues" evidence="4">
    <location>
        <begin position="919"/>
        <end position="928"/>
    </location>
</feature>
<comment type="catalytic activity">
    <reaction evidence="1">
        <text>Hydrolysis of terminal non-reducing alpha-L-rhamnose residues in alpha-L-rhamnosides.</text>
        <dbReference type="EC" id="3.2.1.40"/>
    </reaction>
</comment>
<feature type="region of interest" description="Disordered" evidence="4">
    <location>
        <begin position="910"/>
        <end position="933"/>
    </location>
</feature>
<keyword evidence="3" id="KW-0378">Hydrolase</keyword>
<dbReference type="InterPro" id="IPR013737">
    <property type="entry name" value="Bac_rhamnosid_N"/>
</dbReference>
<feature type="region of interest" description="Disordered" evidence="4">
    <location>
        <begin position="1"/>
        <end position="54"/>
    </location>
</feature>
<feature type="compositionally biased region" description="Polar residues" evidence="4">
    <location>
        <begin position="41"/>
        <end position="53"/>
    </location>
</feature>
<dbReference type="Gene3D" id="2.60.120.260">
    <property type="entry name" value="Galactose-binding domain-like"/>
    <property type="match status" value="2"/>
</dbReference>
<sequence>MMCGLRHGVKGACRESAGRPRNPTGDPGCDSSGPGCGGSTAKGSTVTSPTPTTLRVDGRCAATAQAAPGESAIRVDDRFVALASERRPRLSWVVPLERNGQRQTAFRLRVSPGTSDPRSDDTSLVFDSGEVEAAEPFVELGIDLAADCLYSWTVRVRDEAGEWSQWAAPASCETGPWQYDDWSADWVAHPTLTVLRRRVLLEQPTERARLHLTAQGLVRASVNGVAVNADASDPSRTDLSRALYRTYDVTDLLTVGENTIEFVLGLGDWERSGEDPRLLAELVAHAADGTIVRAGTGAEMETAGAEVIRQEPFYLERHERIDDTGIFGASDALRVLTPEVDPVSFATPPAAIAPDPSPALHRVARHEVTELSRSTAGRVYDVGTNIAGRTRLTVASPVPAGTVVRVVHGEHLDQAGRLDTTNLTMPFDHGRVRQAVEYVIEGTVREVLEPWFAYHGFRYFEIFGLPADADVVVEAWSLHSDLVSVSELETDDLQVNALVRAARRTLLNNVHGIPEDCPTREQAGWTGDTASVTEFEFSAFDLQTFFSKWLADLRTSQQADGSIPAISPDIRADRISPDPVWGAALQRVLLGHWLHYGDERVVRETLPALRRWADYQLTLRTADGVVGNAPISYGSDWLALEQTPPPLHHTAATIDSLESLATLEEATGSPNAAAERRTQADELRTASRTANYDDERDVFGNGTQAANAIAVESRALTGAEAERAAGRIADDVRARNDRLTSGFAATRTTIRALARTGHSQTIFDALHQPAEPGIGAMLDHGPGTFWECWWIDPRNTGTGSLDHIGLGGPFAGWAWQWLAGVRPIAAGWSRFEVAPQFVDGVDSLSLRSRTVRGTLELRYRVSGAETVLELTVPVGSEAVLRLAERDNDILGPGWHRRTIATALVRTTRRRRTYSAEEPWQPPSRPSPSPDVVGERDWLQRALAENTITAQGSEPIVVLPDGLRCMPVPHEQPGGPVALVRGSERTAAGEGAALSVRLPVVATGTDRSGAKFVYAMLDLCVENPQRPLEPFLVVRGADGSTSEGTSTIWPAGWNRVSVDVSALATRTAIESVEVGVRVRAPAADSPPSADDDVPLAFHLGDVGYSIVRRTW</sequence>
<dbReference type="OrthoDB" id="9761045at2"/>
<dbReference type="InterPro" id="IPR008928">
    <property type="entry name" value="6-hairpin_glycosidase_sf"/>
</dbReference>
<evidence type="ECO:0000256" key="3">
    <source>
        <dbReference type="ARBA" id="ARBA00022801"/>
    </source>
</evidence>
<dbReference type="SUPFAM" id="SSF48208">
    <property type="entry name" value="Six-hairpin glycosidases"/>
    <property type="match status" value="1"/>
</dbReference>
<feature type="domain" description="Alpha-L-rhamnosidase C-terminal" evidence="8">
    <location>
        <begin position="820"/>
        <end position="888"/>
    </location>
</feature>
<dbReference type="InterPro" id="IPR013783">
    <property type="entry name" value="Ig-like_fold"/>
</dbReference>
<feature type="domain" description="Bacterial alpha-L-rhamnosidase N-terminal" evidence="6">
    <location>
        <begin position="206"/>
        <end position="319"/>
    </location>
</feature>
<name>A0A4R0HF13_9ACTN</name>
<dbReference type="GO" id="GO:0030596">
    <property type="term" value="F:alpha-L-rhamnosidase activity"/>
    <property type="evidence" value="ECO:0007669"/>
    <property type="project" value="UniProtKB-EC"/>
</dbReference>
<dbReference type="Gene3D" id="2.60.40.10">
    <property type="entry name" value="Immunoglobulins"/>
    <property type="match status" value="1"/>
</dbReference>
<dbReference type="EMBL" id="SJJZ01000002">
    <property type="protein sequence ID" value="TCC08658.1"/>
    <property type="molecule type" value="Genomic_DNA"/>
</dbReference>
<dbReference type="Proteomes" id="UP000292346">
    <property type="component" value="Unassembled WGS sequence"/>
</dbReference>
<dbReference type="PANTHER" id="PTHR33307:SF6">
    <property type="entry name" value="ALPHA-RHAMNOSIDASE (EUROFUNG)-RELATED"/>
    <property type="match status" value="1"/>
</dbReference>
<dbReference type="Pfam" id="PF17390">
    <property type="entry name" value="Bac_rhamnosid_C"/>
    <property type="match status" value="1"/>
</dbReference>
<evidence type="ECO:0000259" key="6">
    <source>
        <dbReference type="Pfam" id="PF08531"/>
    </source>
</evidence>
<feature type="region of interest" description="Disordered" evidence="4">
    <location>
        <begin position="666"/>
        <end position="698"/>
    </location>
</feature>
<evidence type="ECO:0000259" key="5">
    <source>
        <dbReference type="Pfam" id="PF05592"/>
    </source>
</evidence>
<evidence type="ECO:0000313" key="10">
    <source>
        <dbReference type="Proteomes" id="UP000292346"/>
    </source>
</evidence>
<evidence type="ECO:0000256" key="4">
    <source>
        <dbReference type="SAM" id="MobiDB-lite"/>
    </source>
</evidence>
<accession>A0A4R0HF13</accession>
<dbReference type="Gene3D" id="1.50.10.10">
    <property type="match status" value="1"/>
</dbReference>
<feature type="compositionally biased region" description="Basic and acidic residues" evidence="4">
    <location>
        <begin position="674"/>
        <end position="685"/>
    </location>
</feature>
<evidence type="ECO:0000256" key="1">
    <source>
        <dbReference type="ARBA" id="ARBA00001445"/>
    </source>
</evidence>
<dbReference type="Gene3D" id="2.60.420.10">
    <property type="entry name" value="Maltose phosphorylase, domain 3"/>
    <property type="match status" value="1"/>
</dbReference>
<keyword evidence="10" id="KW-1185">Reference proteome</keyword>
<dbReference type="Pfam" id="PF25788">
    <property type="entry name" value="Ig_Rha78A_N"/>
    <property type="match status" value="1"/>
</dbReference>
<dbReference type="Pfam" id="PF05592">
    <property type="entry name" value="Bac_rhamnosid"/>
    <property type="match status" value="1"/>
</dbReference>
<dbReference type="InterPro" id="IPR035398">
    <property type="entry name" value="Bac_rhamnosid_C"/>
</dbReference>
<feature type="domain" description="Alpha-L-rhamnosidase concanavalin-like" evidence="5">
    <location>
        <begin position="379"/>
        <end position="470"/>
    </location>
</feature>
<dbReference type="Pfam" id="PF17389">
    <property type="entry name" value="Bac_rhamnosid6H"/>
    <property type="match status" value="1"/>
</dbReference>
<organism evidence="9 10">
    <name type="scientific">Kribbella soli</name>
    <dbReference type="NCBI Taxonomy" id="1124743"/>
    <lineage>
        <taxon>Bacteria</taxon>
        <taxon>Bacillati</taxon>
        <taxon>Actinomycetota</taxon>
        <taxon>Actinomycetes</taxon>
        <taxon>Propionibacteriales</taxon>
        <taxon>Kribbellaceae</taxon>
        <taxon>Kribbella</taxon>
    </lineage>
</organism>
<dbReference type="PANTHER" id="PTHR33307">
    <property type="entry name" value="ALPHA-RHAMNOSIDASE (EUROFUNG)"/>
    <property type="match status" value="1"/>
</dbReference>
<evidence type="ECO:0000256" key="2">
    <source>
        <dbReference type="ARBA" id="ARBA00012652"/>
    </source>
</evidence>
<evidence type="ECO:0000259" key="7">
    <source>
        <dbReference type="Pfam" id="PF17389"/>
    </source>
</evidence>
<dbReference type="InterPro" id="IPR012341">
    <property type="entry name" value="6hp_glycosidase-like_sf"/>
</dbReference>
<dbReference type="InterPro" id="IPR008902">
    <property type="entry name" value="Rhamnosid_concanavalin"/>
</dbReference>
<dbReference type="Pfam" id="PF08531">
    <property type="entry name" value="Bac_rhamnosid_N"/>
    <property type="match status" value="1"/>
</dbReference>
<comment type="caution">
    <text evidence="9">The sequence shown here is derived from an EMBL/GenBank/DDBJ whole genome shotgun (WGS) entry which is preliminary data.</text>
</comment>
<evidence type="ECO:0000259" key="8">
    <source>
        <dbReference type="Pfam" id="PF17390"/>
    </source>
</evidence>
<proteinExistence type="predicted"/>
<dbReference type="InterPro" id="IPR016007">
    <property type="entry name" value="Alpha_rhamnosid"/>
</dbReference>